<organism evidence="1">
    <name type="scientific">marine sediment metagenome</name>
    <dbReference type="NCBI Taxonomy" id="412755"/>
    <lineage>
        <taxon>unclassified sequences</taxon>
        <taxon>metagenomes</taxon>
        <taxon>ecological metagenomes</taxon>
    </lineage>
</organism>
<dbReference type="AlphaFoldDB" id="A0A0F9DNQ9"/>
<accession>A0A0F9DNQ9</accession>
<reference evidence="1" key="1">
    <citation type="journal article" date="2015" name="Nature">
        <title>Complex archaea that bridge the gap between prokaryotes and eukaryotes.</title>
        <authorList>
            <person name="Spang A."/>
            <person name="Saw J.H."/>
            <person name="Jorgensen S.L."/>
            <person name="Zaremba-Niedzwiedzka K."/>
            <person name="Martijn J."/>
            <person name="Lind A.E."/>
            <person name="van Eijk R."/>
            <person name="Schleper C."/>
            <person name="Guy L."/>
            <person name="Ettema T.J."/>
        </authorList>
    </citation>
    <scope>NUCLEOTIDE SEQUENCE</scope>
</reference>
<dbReference type="EMBL" id="LAZR01040798">
    <property type="protein sequence ID" value="KKL13588.1"/>
    <property type="molecule type" value="Genomic_DNA"/>
</dbReference>
<evidence type="ECO:0000313" key="1">
    <source>
        <dbReference type="EMBL" id="KKL13588.1"/>
    </source>
</evidence>
<feature type="non-terminal residue" evidence="1">
    <location>
        <position position="50"/>
    </location>
</feature>
<comment type="caution">
    <text evidence="1">The sequence shown here is derived from an EMBL/GenBank/DDBJ whole genome shotgun (WGS) entry which is preliminary data.</text>
</comment>
<sequence length="50" mass="5437">MAVTDFELEALERLASEGKSSSYSDTIALIAIAERLGYIANALESIEARF</sequence>
<gene>
    <name evidence="1" type="ORF">LCGC14_2524280</name>
</gene>
<name>A0A0F9DNQ9_9ZZZZ</name>
<protein>
    <submittedName>
        <fullName evidence="1">Uncharacterized protein</fullName>
    </submittedName>
</protein>
<proteinExistence type="predicted"/>